<keyword evidence="3" id="KW-1185">Reference proteome</keyword>
<feature type="region of interest" description="Disordered" evidence="1">
    <location>
        <begin position="150"/>
        <end position="170"/>
    </location>
</feature>
<gene>
    <name evidence="2" type="ORF">TBRA_LOCUS8640</name>
</gene>
<reference evidence="2 3" key="1">
    <citation type="submission" date="2020-02" db="EMBL/GenBank/DDBJ databases">
        <authorList>
            <person name="Ferguson B K."/>
        </authorList>
    </citation>
    <scope>NUCLEOTIDE SEQUENCE [LARGE SCALE GENOMIC DNA]</scope>
</reference>
<evidence type="ECO:0000313" key="2">
    <source>
        <dbReference type="EMBL" id="CAB0036790.1"/>
    </source>
</evidence>
<sequence length="383" mass="42453">MPVRILSKRTAKSNPKKDPNFVYQVCEEKESNESGEFFTYRSIAETYKDPTTYREAMKSEESMNWRRAINEELSSMKENQVPDLLVHLLRLGIRATAAVRANRERSIHAKQHLGQIHNSVESVVFGLAPSEGPKVGPTFLVRPISPTTASHSSARIGNKDLFDTGEGPAGGLEPVRRKRLLYTPSLLSRICPGPRTCEARETWGDCWSLVDTELVSASVQTTFDLVSTAMVALAEISGISFLGFDNGPLVCEGQVGPSCFPGSVEIDFSEFERLFTASPTHSRYAARPEHSNLARPMTRRRYCARSRKQFGLATLVRTREASRRRKKVSTSRRLLHHLRLLDLSTPAALNPGGHEIQLRPLIDACSPSIASTLNSSDPAHLGV</sequence>
<evidence type="ECO:0000256" key="1">
    <source>
        <dbReference type="SAM" id="MobiDB-lite"/>
    </source>
</evidence>
<dbReference type="Proteomes" id="UP000479190">
    <property type="component" value="Unassembled WGS sequence"/>
</dbReference>
<accession>A0A6H5IJ98</accession>
<evidence type="ECO:0000313" key="3">
    <source>
        <dbReference type="Proteomes" id="UP000479190"/>
    </source>
</evidence>
<name>A0A6H5IJ98_9HYME</name>
<dbReference type="EMBL" id="CADCXV010000828">
    <property type="protein sequence ID" value="CAB0036790.1"/>
    <property type="molecule type" value="Genomic_DNA"/>
</dbReference>
<dbReference type="AlphaFoldDB" id="A0A6H5IJ98"/>
<proteinExistence type="predicted"/>
<organism evidence="2 3">
    <name type="scientific">Trichogramma brassicae</name>
    <dbReference type="NCBI Taxonomy" id="86971"/>
    <lineage>
        <taxon>Eukaryota</taxon>
        <taxon>Metazoa</taxon>
        <taxon>Ecdysozoa</taxon>
        <taxon>Arthropoda</taxon>
        <taxon>Hexapoda</taxon>
        <taxon>Insecta</taxon>
        <taxon>Pterygota</taxon>
        <taxon>Neoptera</taxon>
        <taxon>Endopterygota</taxon>
        <taxon>Hymenoptera</taxon>
        <taxon>Apocrita</taxon>
        <taxon>Proctotrupomorpha</taxon>
        <taxon>Chalcidoidea</taxon>
        <taxon>Trichogrammatidae</taxon>
        <taxon>Trichogramma</taxon>
    </lineage>
</organism>
<protein>
    <submittedName>
        <fullName evidence="2">Uncharacterized protein</fullName>
    </submittedName>
</protein>